<proteinExistence type="inferred from homology"/>
<feature type="domain" description="OmpR/PhoB-type" evidence="6">
    <location>
        <begin position="1"/>
        <end position="91"/>
    </location>
</feature>
<dbReference type="SUPFAM" id="SSF46894">
    <property type="entry name" value="C-terminal effector domain of the bipartite response regulators"/>
    <property type="match status" value="1"/>
</dbReference>
<dbReference type="GO" id="GO:0000160">
    <property type="term" value="P:phosphorelay signal transduction system"/>
    <property type="evidence" value="ECO:0007669"/>
    <property type="project" value="InterPro"/>
</dbReference>
<dbReference type="InterPro" id="IPR016032">
    <property type="entry name" value="Sig_transdc_resp-reg_C-effctor"/>
</dbReference>
<dbReference type="Pfam" id="PF13424">
    <property type="entry name" value="TPR_12"/>
    <property type="match status" value="1"/>
</dbReference>
<dbReference type="PRINTS" id="PR00364">
    <property type="entry name" value="DISEASERSIST"/>
</dbReference>
<dbReference type="Pfam" id="PF03704">
    <property type="entry name" value="BTAD"/>
    <property type="match status" value="1"/>
</dbReference>
<dbReference type="Gene3D" id="1.10.10.10">
    <property type="entry name" value="Winged helix-like DNA-binding domain superfamily/Winged helix DNA-binding domain"/>
    <property type="match status" value="1"/>
</dbReference>
<dbReference type="InterPro" id="IPR051677">
    <property type="entry name" value="AfsR-DnrI-RedD_regulator"/>
</dbReference>
<dbReference type="InterPro" id="IPR005158">
    <property type="entry name" value="BTAD"/>
</dbReference>
<dbReference type="SMART" id="SM00028">
    <property type="entry name" value="TPR"/>
    <property type="match status" value="5"/>
</dbReference>
<dbReference type="EMBL" id="JADOUF010000001">
    <property type="protein sequence ID" value="MBG6137444.1"/>
    <property type="molecule type" value="Genomic_DNA"/>
</dbReference>
<dbReference type="InterPro" id="IPR036388">
    <property type="entry name" value="WH-like_DNA-bd_sf"/>
</dbReference>
<dbReference type="InterPro" id="IPR002182">
    <property type="entry name" value="NB-ARC"/>
</dbReference>
<keyword evidence="4" id="KW-0804">Transcription</keyword>
<dbReference type="Pfam" id="PF00486">
    <property type="entry name" value="Trans_reg_C"/>
    <property type="match status" value="1"/>
</dbReference>
<dbReference type="Proteomes" id="UP000622552">
    <property type="component" value="Unassembled WGS sequence"/>
</dbReference>
<dbReference type="Gene3D" id="3.40.50.300">
    <property type="entry name" value="P-loop containing nucleotide triphosphate hydrolases"/>
    <property type="match status" value="1"/>
</dbReference>
<dbReference type="GO" id="GO:0003677">
    <property type="term" value="F:DNA binding"/>
    <property type="evidence" value="ECO:0007669"/>
    <property type="project" value="UniProtKB-UniRule"/>
</dbReference>
<accession>A0A8J7GRM5</accession>
<comment type="similarity">
    <text evidence="1">Belongs to the AfsR/DnrI/RedD regulatory family.</text>
</comment>
<protein>
    <submittedName>
        <fullName evidence="7">DNA-binding SARP family transcriptional activator/tetratricopeptide (TPR) repeat protein</fullName>
    </submittedName>
</protein>
<evidence type="ECO:0000256" key="3">
    <source>
        <dbReference type="ARBA" id="ARBA00023125"/>
    </source>
</evidence>
<dbReference type="SUPFAM" id="SSF48452">
    <property type="entry name" value="TPR-like"/>
    <property type="match status" value="3"/>
</dbReference>
<dbReference type="CDD" id="cd15831">
    <property type="entry name" value="BTAD"/>
    <property type="match status" value="1"/>
</dbReference>
<sequence>MEFRLLGTVEATAAGQSVYIGQRRERRLLGILLTRLPHPVGVEQFIDLLWGDEAPLEARAALQVHVSRLRRSLADAGVQLNRAASGYTLNVDPEQVDLHRFRDLCDRIRTGPRDLPALLAEAGALYQGPLLGDDGTERLRRALCPWLDELWMSTRESAVETTVRRGGHPLAELAELVAAHPVRERLASLQVLALHRAGRRDEALAAFERARSALADQLGLDPGPELRRAYETVLHTPAVPAPAQLPPGIFDFTGRTEPLAALDGFLTLRGTVVISTIAGTGGVGKTALALHWAHRVRDQFPDGQLYVNLHGHSATTPVGPMEALGRFLRALGCPPEDIPTEIDEAAARYRSLLADRRILVVLDNAHHPDQVRPLLPASPGSMALVTSRDRLVGLTARDGARRLHLPAFTPEESLALLSGCVGAQRVTAEPWAAAELVALCGHLPLAIRIIAYQVTEVPHLPLAGHVARLRADRLNALALQDDVDTCVRATFDLSYAALDPDTARMFRLLGLVPGADFTAEAAGALTGMPAGRARRLLDRLVAGHLVEAHPAGRYAFHDLLREYAAGHGASDPESEASVTRLTDWYLHTALAADTVADMLPTQEIMAHPPAPPSVSPGSFEDRTAALRWLDSERAALVSVVHHCCAHGVEVTALRVLEALGGHLHLRRWSAEFLATGLALLSATTDASDPRVRVLAHDLVAAAYRITGKFAEAVHHSRQALFWLDNVAGRPDEPRLLLNLGRSLRLTGHLAAAADCYRSAAKRYEQDGVGGAKTMFVAGVLGDVYRHTSDFQDSLTFSAEALALAWEVAPPWAPYALEAIANVHTECGRHQEGIEHARAALDAAERFEQPFIKPSAFNTLGSALAGLGRPDEAHGAYTDALRLCEDQANPEAESESLCGLALLSSRTGRHGQAIEQARRAVDVAHGSANLVGEGRARATLAEIRLAAGHRDDAATEARQALAVNESTGHQLGEARSLLVLGTVTGDSDLVRRAHAIYTRIGAPVPS</sequence>
<dbReference type="GO" id="GO:0006355">
    <property type="term" value="P:regulation of DNA-templated transcription"/>
    <property type="evidence" value="ECO:0007669"/>
    <property type="project" value="InterPro"/>
</dbReference>
<evidence type="ECO:0000256" key="1">
    <source>
        <dbReference type="ARBA" id="ARBA00005820"/>
    </source>
</evidence>
<dbReference type="InterPro" id="IPR001867">
    <property type="entry name" value="OmpR/PhoB-type_DNA-bd"/>
</dbReference>
<evidence type="ECO:0000259" key="6">
    <source>
        <dbReference type="PROSITE" id="PS51755"/>
    </source>
</evidence>
<dbReference type="PANTHER" id="PTHR35807">
    <property type="entry name" value="TRANSCRIPTIONAL REGULATOR REDD-RELATED"/>
    <property type="match status" value="1"/>
</dbReference>
<gene>
    <name evidence="7" type="ORF">IW245_003638</name>
</gene>
<feature type="DNA-binding region" description="OmpR/PhoB-type" evidence="5">
    <location>
        <begin position="1"/>
        <end position="91"/>
    </location>
</feature>
<evidence type="ECO:0000256" key="4">
    <source>
        <dbReference type="ARBA" id="ARBA00023163"/>
    </source>
</evidence>
<dbReference type="RefSeq" id="WP_197004315.1">
    <property type="nucleotide sequence ID" value="NZ_BONS01000020.1"/>
</dbReference>
<evidence type="ECO:0000256" key="5">
    <source>
        <dbReference type="PROSITE-ProRule" id="PRU01091"/>
    </source>
</evidence>
<dbReference type="InterPro" id="IPR027417">
    <property type="entry name" value="P-loop_NTPase"/>
</dbReference>
<keyword evidence="8" id="KW-1185">Reference proteome</keyword>
<dbReference type="Gene3D" id="1.25.40.10">
    <property type="entry name" value="Tetratricopeptide repeat domain"/>
    <property type="match status" value="3"/>
</dbReference>
<evidence type="ECO:0000256" key="2">
    <source>
        <dbReference type="ARBA" id="ARBA00023015"/>
    </source>
</evidence>
<comment type="caution">
    <text evidence="7">The sequence shown here is derived from an EMBL/GenBank/DDBJ whole genome shotgun (WGS) entry which is preliminary data.</text>
</comment>
<dbReference type="InterPro" id="IPR011990">
    <property type="entry name" value="TPR-like_helical_dom_sf"/>
</dbReference>
<evidence type="ECO:0000313" key="8">
    <source>
        <dbReference type="Proteomes" id="UP000622552"/>
    </source>
</evidence>
<name>A0A8J7GRM5_9ACTN</name>
<dbReference type="PROSITE" id="PS51755">
    <property type="entry name" value="OMPR_PHOB"/>
    <property type="match status" value="1"/>
</dbReference>
<dbReference type="InterPro" id="IPR019734">
    <property type="entry name" value="TPR_rpt"/>
</dbReference>
<dbReference type="Pfam" id="PF00931">
    <property type="entry name" value="NB-ARC"/>
    <property type="match status" value="1"/>
</dbReference>
<keyword evidence="2" id="KW-0805">Transcription regulation</keyword>
<dbReference type="SMART" id="SM01043">
    <property type="entry name" value="BTAD"/>
    <property type="match status" value="1"/>
</dbReference>
<reference evidence="7" key="1">
    <citation type="submission" date="2020-11" db="EMBL/GenBank/DDBJ databases">
        <title>Sequencing the genomes of 1000 actinobacteria strains.</title>
        <authorList>
            <person name="Klenk H.-P."/>
        </authorList>
    </citation>
    <scope>NUCLEOTIDE SEQUENCE</scope>
    <source>
        <strain evidence="7">DSM 45356</strain>
    </source>
</reference>
<organism evidence="7 8">
    <name type="scientific">Longispora fulva</name>
    <dbReference type="NCBI Taxonomy" id="619741"/>
    <lineage>
        <taxon>Bacteria</taxon>
        <taxon>Bacillati</taxon>
        <taxon>Actinomycetota</taxon>
        <taxon>Actinomycetes</taxon>
        <taxon>Micromonosporales</taxon>
        <taxon>Micromonosporaceae</taxon>
        <taxon>Longispora</taxon>
    </lineage>
</organism>
<dbReference type="AlphaFoldDB" id="A0A8J7GRM5"/>
<evidence type="ECO:0000313" key="7">
    <source>
        <dbReference type="EMBL" id="MBG6137444.1"/>
    </source>
</evidence>
<dbReference type="GO" id="GO:0043531">
    <property type="term" value="F:ADP binding"/>
    <property type="evidence" value="ECO:0007669"/>
    <property type="project" value="InterPro"/>
</dbReference>
<dbReference type="SMART" id="SM00862">
    <property type="entry name" value="Trans_reg_C"/>
    <property type="match status" value="1"/>
</dbReference>
<dbReference type="SUPFAM" id="SSF52540">
    <property type="entry name" value="P-loop containing nucleoside triphosphate hydrolases"/>
    <property type="match status" value="1"/>
</dbReference>
<keyword evidence="3 5" id="KW-0238">DNA-binding</keyword>
<dbReference type="PANTHER" id="PTHR35807:SF1">
    <property type="entry name" value="TRANSCRIPTIONAL REGULATOR REDD"/>
    <property type="match status" value="1"/>
</dbReference>